<proteinExistence type="predicted"/>
<protein>
    <submittedName>
        <fullName evidence="4">DUF254 family protein</fullName>
    </submittedName>
</protein>
<feature type="domain" description="FUZ/MON1/HPS1 first Longin" evidence="1">
    <location>
        <begin position="70"/>
        <end position="190"/>
    </location>
</feature>
<dbReference type="Pfam" id="PF19036">
    <property type="entry name" value="Fuz_longin_1"/>
    <property type="match status" value="1"/>
</dbReference>
<dbReference type="PANTHER" id="PTHR13027">
    <property type="entry name" value="SAND PROTEIN-RELATED"/>
    <property type="match status" value="1"/>
</dbReference>
<name>A0A151Z670_TIELA</name>
<dbReference type="AlphaFoldDB" id="A0A151Z670"/>
<evidence type="ECO:0000259" key="1">
    <source>
        <dbReference type="Pfam" id="PF19036"/>
    </source>
</evidence>
<feature type="domain" description="FUZ/MON1/HPS1 second Longin" evidence="2">
    <location>
        <begin position="230"/>
        <end position="327"/>
    </location>
</feature>
<sequence length="465" mass="53219">MMNDSNNSDDNLSEELNSKLNIPSASYIEDISQLLSNIENGGVLGGVNNRPVRKHANQDTTSPEWFKHKKHFFIFSQSGKPIYSRYGDEVALNTFMASLSAMSSFVESQNDTLRYLVAGDFQFVFLHRPPLVLVCITKTKEPNSIIATQLEYAHSLIVSVLTQTTIKMCIEAKYDLRDLLGGTDKFIDSIIHTVDSDLSILLNSVQCLKLNSNLRNSLTNILSNHKSDQILFSILLSGNKLISLVKQKKSFQLKPQDVHVLMNSVSSTSSFKESESWIPICLPNFNDASYLHLYICYIYPDRDICILLFSAQADAFYQLSETKKAILKDIEETEGLADELKKAVQNHDYSINQTEVPHLLHFIYKCRPTQFSTYPIYSPPYSSKPEKKRLFRLYQHIVNRVNSSPQKFHKYFYHTSQHETVIVAIVGHHELYATFSPLEKKSTVFESFTLLLQWIKDNEQNLFLN</sequence>
<keyword evidence="5" id="KW-1185">Reference proteome</keyword>
<evidence type="ECO:0000313" key="4">
    <source>
        <dbReference type="EMBL" id="KYQ89427.1"/>
    </source>
</evidence>
<dbReference type="InterPro" id="IPR004353">
    <property type="entry name" value="Mon1"/>
</dbReference>
<dbReference type="GO" id="GO:0016192">
    <property type="term" value="P:vesicle-mediated transport"/>
    <property type="evidence" value="ECO:0007669"/>
    <property type="project" value="InterPro"/>
</dbReference>
<dbReference type="PRINTS" id="PR01546">
    <property type="entry name" value="YEAST73DUF"/>
</dbReference>
<dbReference type="GO" id="GO:0006623">
    <property type="term" value="P:protein targeting to vacuole"/>
    <property type="evidence" value="ECO:0007669"/>
    <property type="project" value="InterPro"/>
</dbReference>
<gene>
    <name evidence="4" type="ORF">DLAC_10091</name>
</gene>
<dbReference type="Proteomes" id="UP000076078">
    <property type="component" value="Unassembled WGS sequence"/>
</dbReference>
<dbReference type="FunCoup" id="A0A151Z670">
    <property type="interactions" value="179"/>
</dbReference>
<evidence type="ECO:0000313" key="5">
    <source>
        <dbReference type="Proteomes" id="UP000076078"/>
    </source>
</evidence>
<dbReference type="STRING" id="361077.A0A151Z670"/>
<dbReference type="InParanoid" id="A0A151Z670"/>
<dbReference type="InterPro" id="IPR043970">
    <property type="entry name" value="FUZ/MON1/HPS1_longin_3"/>
</dbReference>
<accession>A0A151Z670</accession>
<dbReference type="EMBL" id="LODT01000041">
    <property type="protein sequence ID" value="KYQ89427.1"/>
    <property type="molecule type" value="Genomic_DNA"/>
</dbReference>
<reference evidence="4 5" key="1">
    <citation type="submission" date="2015-12" db="EMBL/GenBank/DDBJ databases">
        <title>Dictyostelia acquired genes for synthesis and detection of signals that induce cell-type specialization by lateral gene transfer from prokaryotes.</title>
        <authorList>
            <person name="Gloeckner G."/>
            <person name="Schaap P."/>
        </authorList>
    </citation>
    <scope>NUCLEOTIDE SEQUENCE [LARGE SCALE GENOMIC DNA]</scope>
    <source>
        <strain evidence="4 5">TK</strain>
    </source>
</reference>
<dbReference type="InterPro" id="IPR043971">
    <property type="entry name" value="FUZ/MON1/HPS1_longin_2"/>
</dbReference>
<evidence type="ECO:0000259" key="3">
    <source>
        <dbReference type="Pfam" id="PF19038"/>
    </source>
</evidence>
<dbReference type="Pfam" id="PF19037">
    <property type="entry name" value="Fuz_longin_2"/>
    <property type="match status" value="1"/>
</dbReference>
<dbReference type="InterPro" id="IPR043972">
    <property type="entry name" value="FUZ/MON1/HPS1_longin_1"/>
</dbReference>
<comment type="caution">
    <text evidence="4">The sequence shown here is derived from an EMBL/GenBank/DDBJ whole genome shotgun (WGS) entry which is preliminary data.</text>
</comment>
<evidence type="ECO:0000259" key="2">
    <source>
        <dbReference type="Pfam" id="PF19037"/>
    </source>
</evidence>
<dbReference type="Pfam" id="PF19038">
    <property type="entry name" value="Fuz_longin_3"/>
    <property type="match status" value="1"/>
</dbReference>
<dbReference type="OrthoDB" id="272411at2759"/>
<dbReference type="OMA" id="QQPFNAK"/>
<feature type="domain" description="FUZ/MON1/HPS1 third Longin" evidence="3">
    <location>
        <begin position="359"/>
        <end position="459"/>
    </location>
</feature>
<dbReference type="PANTHER" id="PTHR13027:SF7">
    <property type="entry name" value="VACUOLAR FUSION PROTEIN MON1 HOMOLOG"/>
    <property type="match status" value="1"/>
</dbReference>
<organism evidence="4 5">
    <name type="scientific">Tieghemostelium lacteum</name>
    <name type="common">Slime mold</name>
    <name type="synonym">Dictyostelium lacteum</name>
    <dbReference type="NCBI Taxonomy" id="361077"/>
    <lineage>
        <taxon>Eukaryota</taxon>
        <taxon>Amoebozoa</taxon>
        <taxon>Evosea</taxon>
        <taxon>Eumycetozoa</taxon>
        <taxon>Dictyostelia</taxon>
        <taxon>Dictyosteliales</taxon>
        <taxon>Raperosteliaceae</taxon>
        <taxon>Tieghemostelium</taxon>
    </lineage>
</organism>